<comment type="caution">
    <text evidence="1">The sequence shown here is derived from an EMBL/GenBank/DDBJ whole genome shotgun (WGS) entry which is preliminary data.</text>
</comment>
<proteinExistence type="predicted"/>
<keyword evidence="2" id="KW-1185">Reference proteome</keyword>
<dbReference type="EMBL" id="JAQQXP010000004">
    <property type="protein sequence ID" value="MDC8832975.1"/>
    <property type="molecule type" value="Genomic_DNA"/>
</dbReference>
<gene>
    <name evidence="1" type="ORF">OIK42_19650</name>
</gene>
<dbReference type="Proteomes" id="UP001218788">
    <property type="component" value="Unassembled WGS sequence"/>
</dbReference>
<evidence type="ECO:0000313" key="1">
    <source>
        <dbReference type="EMBL" id="MDC8832975.1"/>
    </source>
</evidence>
<accession>A0ABT5L7E0</accession>
<protein>
    <submittedName>
        <fullName evidence="1">Uncharacterized protein</fullName>
    </submittedName>
</protein>
<evidence type="ECO:0000313" key="2">
    <source>
        <dbReference type="Proteomes" id="UP001218788"/>
    </source>
</evidence>
<name>A0ABT5L7E0_9ALTE</name>
<organism evidence="1 2">
    <name type="scientific">Alteromonas gilva</name>
    <dbReference type="NCBI Taxonomy" id="2987522"/>
    <lineage>
        <taxon>Bacteria</taxon>
        <taxon>Pseudomonadati</taxon>
        <taxon>Pseudomonadota</taxon>
        <taxon>Gammaproteobacteria</taxon>
        <taxon>Alteromonadales</taxon>
        <taxon>Alteromonadaceae</taxon>
        <taxon>Alteromonas/Salinimonas group</taxon>
        <taxon>Alteromonas</taxon>
    </lineage>
</organism>
<sequence>MLRKENIELSKARRNFAQHMKPNIIKYVELEGRSRRHIKLTRIVISELPDGQFTVGVMRYGQKIDTYSCSYVPDVGIYSQRYFAEEKLNEILTIEEMEGFEVSDEYEAPIQNLFDKRFEFGRLNASNNVAFYGAHQHEHHRFISQPIPAGLHVIAKVDAFGNMAIQDINFANKPLQESNLISQRAESYLRSIMSVDGFRGACLEGFFDGQNLFVVDAGYLHDQCFADTPLKDRLEIIEGLITKFDQPDGCRFISGSINKPESWMNTYRFGRNKGMLLRETNSKFILQLDPTQSQPGTMLSESNVSTYIGGHVVDGVLSLRNEVQIKERATIRYPGKTSGALPFLYRAIGNYADEQEQALLF</sequence>
<reference evidence="1 2" key="1">
    <citation type="submission" date="2022-10" db="EMBL/GenBank/DDBJ databases">
        <title>Alteromonas sp. chi3 Genome sequencing.</title>
        <authorList>
            <person name="Park S."/>
        </authorList>
    </citation>
    <scope>NUCLEOTIDE SEQUENCE [LARGE SCALE GENOMIC DNA]</scope>
    <source>
        <strain evidence="2">chi3</strain>
    </source>
</reference>
<dbReference type="RefSeq" id="WP_273642881.1">
    <property type="nucleotide sequence ID" value="NZ_JAQQXP010000004.1"/>
</dbReference>